<dbReference type="GO" id="GO:0005634">
    <property type="term" value="C:nucleus"/>
    <property type="evidence" value="ECO:0007669"/>
    <property type="project" value="TreeGrafter"/>
</dbReference>
<keyword evidence="1" id="KW-0698">rRNA processing</keyword>
<evidence type="ECO:0000256" key="2">
    <source>
        <dbReference type="ARBA" id="ARBA00022722"/>
    </source>
</evidence>
<dbReference type="AlphaFoldDB" id="A0A7C8JEB3"/>
<dbReference type="Proteomes" id="UP000475325">
    <property type="component" value="Unassembled WGS sequence"/>
</dbReference>
<evidence type="ECO:0000256" key="6">
    <source>
        <dbReference type="SAM" id="MobiDB-lite"/>
    </source>
</evidence>
<evidence type="ECO:0000259" key="7">
    <source>
        <dbReference type="SMART" id="SM00479"/>
    </source>
</evidence>
<dbReference type="SUPFAM" id="SSF53098">
    <property type="entry name" value="Ribonuclease H-like"/>
    <property type="match status" value="1"/>
</dbReference>
<sequence length="423" mass="48113">MPGVAVCPSKRWSEFPFSQEQERSLKRFLLPREKYRRYGYRTGKFSEEELLHKHEAYCKRCDAFALKPDSSLAYKQQLHCRIHPGKKQQQDQIWSCCGTTTIEYPGQPSGCRVFSRHDWATNSALPQKFWDLHYTPQFKPFDQRKRARKAVSLDCEMATNRFDHPELIKLTLIDFFTKEVLIDAIVKPLVKVKNMITHIHGITYKDIISASNASTAILGRDAARQKIFEFVGPETMVFVHGGTNDFLCLRWLHPAIVDTQEIESRVKRIGDDELDDWLDDEGTGLEAMCRLITGIQIRSGRTKYGNGVHDSLEDAMACRELGIWYANNLKGEVGVEDAKGEVNVQQAPTAIPAESMPNRLETDPPETDPPEPIASLSPLVKEGQQFWDCKACNLKMPKVAEQVHRTEPSHIATLLMLVQQKGG</sequence>
<feature type="domain" description="Exonuclease" evidence="7">
    <location>
        <begin position="149"/>
        <end position="331"/>
    </location>
</feature>
<comment type="caution">
    <text evidence="8">The sequence shown here is derived from an EMBL/GenBank/DDBJ whole genome shotgun (WGS) entry which is preliminary data.</text>
</comment>
<dbReference type="PANTHER" id="PTHR12801:SF45">
    <property type="entry name" value="RNA EXONUCLEASE 4"/>
    <property type="match status" value="1"/>
</dbReference>
<dbReference type="EMBL" id="WIQW01000018">
    <property type="protein sequence ID" value="KAF3103465.1"/>
    <property type="molecule type" value="Genomic_DNA"/>
</dbReference>
<gene>
    <name evidence="8" type="ORF">TWF102_003656</name>
</gene>
<evidence type="ECO:0000256" key="5">
    <source>
        <dbReference type="ARBA" id="ARBA00025599"/>
    </source>
</evidence>
<dbReference type="GO" id="GO:0004527">
    <property type="term" value="F:exonuclease activity"/>
    <property type="evidence" value="ECO:0007669"/>
    <property type="project" value="UniProtKB-KW"/>
</dbReference>
<evidence type="ECO:0000256" key="3">
    <source>
        <dbReference type="ARBA" id="ARBA00022801"/>
    </source>
</evidence>
<dbReference type="PANTHER" id="PTHR12801">
    <property type="entry name" value="RNA EXONUCLEASE REXO1 / RECO3 FAMILY MEMBER-RELATED"/>
    <property type="match status" value="1"/>
</dbReference>
<dbReference type="GO" id="GO:0000027">
    <property type="term" value="P:ribosomal large subunit assembly"/>
    <property type="evidence" value="ECO:0007669"/>
    <property type="project" value="TreeGrafter"/>
</dbReference>
<feature type="region of interest" description="Disordered" evidence="6">
    <location>
        <begin position="347"/>
        <end position="376"/>
    </location>
</feature>
<dbReference type="GO" id="GO:0003676">
    <property type="term" value="F:nucleic acid binding"/>
    <property type="evidence" value="ECO:0007669"/>
    <property type="project" value="InterPro"/>
</dbReference>
<protein>
    <recommendedName>
        <fullName evidence="7">Exonuclease domain-containing protein</fullName>
    </recommendedName>
</protein>
<dbReference type="GO" id="GO:0006364">
    <property type="term" value="P:rRNA processing"/>
    <property type="evidence" value="ECO:0007669"/>
    <property type="project" value="UniProtKB-KW"/>
</dbReference>
<reference evidence="8 9" key="1">
    <citation type="submission" date="2019-06" db="EMBL/GenBank/DDBJ databases">
        <authorList>
            <person name="Palmer J.M."/>
        </authorList>
    </citation>
    <scope>NUCLEOTIDE SEQUENCE [LARGE SCALE GENOMIC DNA]</scope>
    <source>
        <strain evidence="8 9">TWF102</strain>
    </source>
</reference>
<name>A0A7C8JEB3_ORBOL</name>
<accession>A0A7C8JEB3</accession>
<dbReference type="InterPro" id="IPR012337">
    <property type="entry name" value="RNaseH-like_sf"/>
</dbReference>
<comment type="function">
    <text evidence="5">Exoribonuclease involved in ribosome biosynthesis. Involved in the processing of ITS1, the internal transcribed spacer localized between the 18S and 5.8S rRNAs.</text>
</comment>
<keyword evidence="4" id="KW-0269">Exonuclease</keyword>
<organism evidence="8 9">
    <name type="scientific">Orbilia oligospora</name>
    <name type="common">Nematode-trapping fungus</name>
    <name type="synonym">Arthrobotrys oligospora</name>
    <dbReference type="NCBI Taxonomy" id="2813651"/>
    <lineage>
        <taxon>Eukaryota</taxon>
        <taxon>Fungi</taxon>
        <taxon>Dikarya</taxon>
        <taxon>Ascomycota</taxon>
        <taxon>Pezizomycotina</taxon>
        <taxon>Orbiliomycetes</taxon>
        <taxon>Orbiliales</taxon>
        <taxon>Orbiliaceae</taxon>
        <taxon>Orbilia</taxon>
    </lineage>
</organism>
<keyword evidence="3" id="KW-0378">Hydrolase</keyword>
<dbReference type="InterPro" id="IPR047021">
    <property type="entry name" value="REXO1/3/4-like"/>
</dbReference>
<dbReference type="InterPro" id="IPR013520">
    <property type="entry name" value="Ribonucl_H"/>
</dbReference>
<dbReference type="SMART" id="SM00479">
    <property type="entry name" value="EXOIII"/>
    <property type="match status" value="1"/>
</dbReference>
<evidence type="ECO:0000256" key="4">
    <source>
        <dbReference type="ARBA" id="ARBA00022839"/>
    </source>
</evidence>
<evidence type="ECO:0000313" key="8">
    <source>
        <dbReference type="EMBL" id="KAF3103465.1"/>
    </source>
</evidence>
<dbReference type="InterPro" id="IPR036397">
    <property type="entry name" value="RNaseH_sf"/>
</dbReference>
<evidence type="ECO:0000256" key="1">
    <source>
        <dbReference type="ARBA" id="ARBA00022552"/>
    </source>
</evidence>
<proteinExistence type="predicted"/>
<evidence type="ECO:0000313" key="9">
    <source>
        <dbReference type="Proteomes" id="UP000475325"/>
    </source>
</evidence>
<keyword evidence="2" id="KW-0540">Nuclease</keyword>
<dbReference type="Gene3D" id="3.30.420.10">
    <property type="entry name" value="Ribonuclease H-like superfamily/Ribonuclease H"/>
    <property type="match status" value="1"/>
</dbReference>